<accession>J3PLG5</accession>
<dbReference type="EnsemblFungi" id="EJT67985">
    <property type="protein sequence ID" value="EJT67985"/>
    <property type="gene ID" value="GGTG_14438"/>
</dbReference>
<reference evidence="3" key="4">
    <citation type="journal article" date="2015" name="G3 (Bethesda)">
        <title>Genome sequences of three phytopathogenic species of the Magnaporthaceae family of fungi.</title>
        <authorList>
            <person name="Okagaki L.H."/>
            <person name="Nunes C.C."/>
            <person name="Sailsbery J."/>
            <person name="Clay B."/>
            <person name="Brown D."/>
            <person name="John T."/>
            <person name="Oh Y."/>
            <person name="Young N."/>
            <person name="Fitzgerald M."/>
            <person name="Haas B.J."/>
            <person name="Zeng Q."/>
            <person name="Young S."/>
            <person name="Adiconis X."/>
            <person name="Fan L."/>
            <person name="Levin J.Z."/>
            <person name="Mitchell T.K."/>
            <person name="Okubara P.A."/>
            <person name="Farman M.L."/>
            <person name="Kohn L.M."/>
            <person name="Birren B."/>
            <person name="Ma L.-J."/>
            <person name="Dean R.A."/>
        </authorList>
    </citation>
    <scope>NUCLEOTIDE SEQUENCE</scope>
    <source>
        <strain evidence="3">R3-111a-1</strain>
    </source>
</reference>
<keyword evidence="4" id="KW-1185">Reference proteome</keyword>
<evidence type="ECO:0000313" key="3">
    <source>
        <dbReference type="EnsemblFungi" id="EJT67985"/>
    </source>
</evidence>
<feature type="compositionally biased region" description="Low complexity" evidence="1">
    <location>
        <begin position="111"/>
        <end position="122"/>
    </location>
</feature>
<dbReference type="Proteomes" id="UP000006039">
    <property type="component" value="Unassembled WGS sequence"/>
</dbReference>
<reference evidence="3" key="5">
    <citation type="submission" date="2018-04" db="UniProtKB">
        <authorList>
            <consortium name="EnsemblFungi"/>
        </authorList>
    </citation>
    <scope>IDENTIFICATION</scope>
    <source>
        <strain evidence="3">R3-111a-1</strain>
    </source>
</reference>
<reference evidence="2" key="2">
    <citation type="submission" date="2010-07" db="EMBL/GenBank/DDBJ databases">
        <authorList>
            <consortium name="The Broad Institute Genome Sequencing Platform"/>
            <consortium name="Broad Institute Genome Sequencing Center for Infectious Disease"/>
            <person name="Ma L.-J."/>
            <person name="Dead R."/>
            <person name="Young S."/>
            <person name="Zeng Q."/>
            <person name="Koehrsen M."/>
            <person name="Alvarado L."/>
            <person name="Berlin A."/>
            <person name="Chapman S.B."/>
            <person name="Chen Z."/>
            <person name="Freedman E."/>
            <person name="Gellesch M."/>
            <person name="Goldberg J."/>
            <person name="Griggs A."/>
            <person name="Gujja S."/>
            <person name="Heilman E.R."/>
            <person name="Heiman D."/>
            <person name="Hepburn T."/>
            <person name="Howarth C."/>
            <person name="Jen D."/>
            <person name="Larson L."/>
            <person name="Mehta T."/>
            <person name="Neiman D."/>
            <person name="Pearson M."/>
            <person name="Roberts A."/>
            <person name="Saif S."/>
            <person name="Shea T."/>
            <person name="Shenoy N."/>
            <person name="Sisk P."/>
            <person name="Stolte C."/>
            <person name="Sykes S."/>
            <person name="Walk T."/>
            <person name="White J."/>
            <person name="Yandava C."/>
            <person name="Haas B."/>
            <person name="Nusbaum C."/>
            <person name="Birren B."/>
        </authorList>
    </citation>
    <scope>NUCLEOTIDE SEQUENCE</scope>
    <source>
        <strain evidence="2">R3-111a-1</strain>
    </source>
</reference>
<name>J3PLG5_GAET3</name>
<sequence>MAQGAPAAKRDLEAREPRRGRSGGSRPAKGGGSGSRLEKAANVASLIGSASEVANNAHQIAQGAAAPVAKRDPGHRISYSRKLAAAKSIGASFGQMLGNAQTISQNHLAGQQQQQQPEQDQTAPPPSATLRPASPAAVVPVVPVLIGSASELAVPAKRDIEAREPRRGRSGRAGRTGGSGNRLEKAANVARP</sequence>
<feature type="region of interest" description="Disordered" evidence="1">
    <location>
        <begin position="153"/>
        <end position="192"/>
    </location>
</feature>
<dbReference type="GeneID" id="20354896"/>
<reference evidence="4" key="1">
    <citation type="submission" date="2010-07" db="EMBL/GenBank/DDBJ databases">
        <title>The genome sequence of Gaeumannomyces graminis var. tritici strain R3-111a-1.</title>
        <authorList>
            <consortium name="The Broad Institute Genome Sequencing Platform"/>
            <person name="Ma L.-J."/>
            <person name="Dead R."/>
            <person name="Young S."/>
            <person name="Zeng Q."/>
            <person name="Koehrsen M."/>
            <person name="Alvarado L."/>
            <person name="Berlin A."/>
            <person name="Chapman S.B."/>
            <person name="Chen Z."/>
            <person name="Freedman E."/>
            <person name="Gellesch M."/>
            <person name="Goldberg J."/>
            <person name="Griggs A."/>
            <person name="Gujja S."/>
            <person name="Heilman E.R."/>
            <person name="Heiman D."/>
            <person name="Hepburn T."/>
            <person name="Howarth C."/>
            <person name="Jen D."/>
            <person name="Larson L."/>
            <person name="Mehta T."/>
            <person name="Neiman D."/>
            <person name="Pearson M."/>
            <person name="Roberts A."/>
            <person name="Saif S."/>
            <person name="Shea T."/>
            <person name="Shenoy N."/>
            <person name="Sisk P."/>
            <person name="Stolte C."/>
            <person name="Sykes S."/>
            <person name="Walk T."/>
            <person name="White J."/>
            <person name="Yandava C."/>
            <person name="Haas B."/>
            <person name="Nusbaum C."/>
            <person name="Birren B."/>
        </authorList>
    </citation>
    <scope>NUCLEOTIDE SEQUENCE [LARGE SCALE GENOMIC DNA]</scope>
    <source>
        <strain evidence="4">R3-111a-1</strain>
    </source>
</reference>
<dbReference type="RefSeq" id="XP_009230627.1">
    <property type="nucleotide sequence ID" value="XM_009232363.1"/>
</dbReference>
<dbReference type="HOGENOM" id="CLU_1415256_0_0_1"/>
<feature type="region of interest" description="Disordered" evidence="1">
    <location>
        <begin position="102"/>
        <end position="134"/>
    </location>
</feature>
<dbReference type="AlphaFoldDB" id="J3PLG5"/>
<protein>
    <submittedName>
        <fullName evidence="2 3">Uncharacterized protein</fullName>
    </submittedName>
</protein>
<proteinExistence type="predicted"/>
<feature type="compositionally biased region" description="Basic and acidic residues" evidence="1">
    <location>
        <begin position="156"/>
        <end position="167"/>
    </location>
</feature>
<gene>
    <name evidence="3" type="primary">20354896</name>
    <name evidence="2" type="ORF">GGTG_14438</name>
</gene>
<feature type="region of interest" description="Disordered" evidence="1">
    <location>
        <begin position="1"/>
        <end position="38"/>
    </location>
</feature>
<organism evidence="2">
    <name type="scientific">Gaeumannomyces tritici (strain R3-111a-1)</name>
    <name type="common">Wheat and barley take-all root rot fungus</name>
    <name type="synonym">Gaeumannomyces graminis var. tritici</name>
    <dbReference type="NCBI Taxonomy" id="644352"/>
    <lineage>
        <taxon>Eukaryota</taxon>
        <taxon>Fungi</taxon>
        <taxon>Dikarya</taxon>
        <taxon>Ascomycota</taxon>
        <taxon>Pezizomycotina</taxon>
        <taxon>Sordariomycetes</taxon>
        <taxon>Sordariomycetidae</taxon>
        <taxon>Magnaporthales</taxon>
        <taxon>Magnaporthaceae</taxon>
        <taxon>Gaeumannomyces</taxon>
    </lineage>
</organism>
<evidence type="ECO:0000313" key="2">
    <source>
        <dbReference type="EMBL" id="EJT67985.1"/>
    </source>
</evidence>
<feature type="compositionally biased region" description="Basic and acidic residues" evidence="1">
    <location>
        <begin position="8"/>
        <end position="19"/>
    </location>
</feature>
<evidence type="ECO:0000256" key="1">
    <source>
        <dbReference type="SAM" id="MobiDB-lite"/>
    </source>
</evidence>
<dbReference type="VEuPathDB" id="FungiDB:GGTG_14438"/>
<dbReference type="EMBL" id="GL385828">
    <property type="protein sequence ID" value="EJT67985.1"/>
    <property type="molecule type" value="Genomic_DNA"/>
</dbReference>
<evidence type="ECO:0000313" key="4">
    <source>
        <dbReference type="Proteomes" id="UP000006039"/>
    </source>
</evidence>
<reference evidence="2" key="3">
    <citation type="submission" date="2010-09" db="EMBL/GenBank/DDBJ databases">
        <title>Annotation of Gaeumannomyces graminis var. tritici R3-111a-1.</title>
        <authorList>
            <consortium name="The Broad Institute Genome Sequencing Platform"/>
            <person name="Ma L.-J."/>
            <person name="Dead R."/>
            <person name="Young S.K."/>
            <person name="Zeng Q."/>
            <person name="Gargeya S."/>
            <person name="Fitzgerald M."/>
            <person name="Haas B."/>
            <person name="Abouelleil A."/>
            <person name="Alvarado L."/>
            <person name="Arachchi H.M."/>
            <person name="Berlin A."/>
            <person name="Brown A."/>
            <person name="Chapman S.B."/>
            <person name="Chen Z."/>
            <person name="Dunbar C."/>
            <person name="Freedman E."/>
            <person name="Gearin G."/>
            <person name="Gellesch M."/>
            <person name="Goldberg J."/>
            <person name="Griggs A."/>
            <person name="Gujja S."/>
            <person name="Heiman D."/>
            <person name="Howarth C."/>
            <person name="Larson L."/>
            <person name="Lui A."/>
            <person name="MacDonald P.J.P."/>
            <person name="Mehta T."/>
            <person name="Montmayeur A."/>
            <person name="Murphy C."/>
            <person name="Neiman D."/>
            <person name="Pearson M."/>
            <person name="Priest M."/>
            <person name="Roberts A."/>
            <person name="Saif S."/>
            <person name="Shea T."/>
            <person name="Shenoy N."/>
            <person name="Sisk P."/>
            <person name="Stolte C."/>
            <person name="Sykes S."/>
            <person name="Yandava C."/>
            <person name="Wortman J."/>
            <person name="Nusbaum C."/>
            <person name="Birren B."/>
        </authorList>
    </citation>
    <scope>NUCLEOTIDE SEQUENCE</scope>
    <source>
        <strain evidence="2">R3-111a-1</strain>
    </source>
</reference>